<dbReference type="AlphaFoldDB" id="A0A922F8Y5"/>
<dbReference type="Proteomes" id="UP000811246">
    <property type="component" value="Chromosome 4"/>
</dbReference>
<dbReference type="EMBL" id="CM031828">
    <property type="protein sequence ID" value="KAG6717569.1"/>
    <property type="molecule type" value="Genomic_DNA"/>
</dbReference>
<organism evidence="2 3">
    <name type="scientific">Carya illinoinensis</name>
    <name type="common">Pecan</name>
    <dbReference type="NCBI Taxonomy" id="32201"/>
    <lineage>
        <taxon>Eukaryota</taxon>
        <taxon>Viridiplantae</taxon>
        <taxon>Streptophyta</taxon>
        <taxon>Embryophyta</taxon>
        <taxon>Tracheophyta</taxon>
        <taxon>Spermatophyta</taxon>
        <taxon>Magnoliopsida</taxon>
        <taxon>eudicotyledons</taxon>
        <taxon>Gunneridae</taxon>
        <taxon>Pentapetalae</taxon>
        <taxon>rosids</taxon>
        <taxon>fabids</taxon>
        <taxon>Fagales</taxon>
        <taxon>Juglandaceae</taxon>
        <taxon>Carya</taxon>
    </lineage>
</organism>
<name>A0A922F8Y5_CARIL</name>
<comment type="caution">
    <text evidence="2">The sequence shown here is derived from an EMBL/GenBank/DDBJ whole genome shotgun (WGS) entry which is preliminary data.</text>
</comment>
<reference evidence="2" key="1">
    <citation type="submission" date="2021-01" db="EMBL/GenBank/DDBJ databases">
        <authorList>
            <person name="Lovell J.T."/>
            <person name="Bentley N."/>
            <person name="Bhattarai G."/>
            <person name="Jenkins J.W."/>
            <person name="Sreedasyam A."/>
            <person name="Alarcon Y."/>
            <person name="Bock C."/>
            <person name="Boston L."/>
            <person name="Carlson J."/>
            <person name="Cervantes K."/>
            <person name="Clermont K."/>
            <person name="Krom N."/>
            <person name="Kubenka K."/>
            <person name="Mamidi S."/>
            <person name="Mattison C."/>
            <person name="Monteros M."/>
            <person name="Pisani C."/>
            <person name="Plott C."/>
            <person name="Rajasekar S."/>
            <person name="Rhein H.S."/>
            <person name="Rohla C."/>
            <person name="Song M."/>
            <person name="Hilaire R.S."/>
            <person name="Shu S."/>
            <person name="Wells L."/>
            <person name="Wang X."/>
            <person name="Webber J."/>
            <person name="Heerema R.J."/>
            <person name="Klein P."/>
            <person name="Conner P."/>
            <person name="Grauke L."/>
            <person name="Grimwood J."/>
            <person name="Schmutz J."/>
            <person name="Randall J.J."/>
        </authorList>
    </citation>
    <scope>NUCLEOTIDE SEQUENCE</scope>
    <source>
        <tissue evidence="2">Leaf</tissue>
    </source>
</reference>
<accession>A0A922F8Y5</accession>
<evidence type="ECO:0000256" key="1">
    <source>
        <dbReference type="SAM" id="MobiDB-lite"/>
    </source>
</evidence>
<proteinExistence type="predicted"/>
<feature type="region of interest" description="Disordered" evidence="1">
    <location>
        <begin position="1"/>
        <end position="53"/>
    </location>
</feature>
<evidence type="ECO:0000313" key="3">
    <source>
        <dbReference type="Proteomes" id="UP000811246"/>
    </source>
</evidence>
<gene>
    <name evidence="2" type="ORF">I3842_04G107500</name>
</gene>
<evidence type="ECO:0000313" key="2">
    <source>
        <dbReference type="EMBL" id="KAG6717569.1"/>
    </source>
</evidence>
<protein>
    <submittedName>
        <fullName evidence="2">Uncharacterized protein</fullName>
    </submittedName>
</protein>
<sequence length="53" mass="5836">MENGKGVMVGDRRLAIDFTDNSTSPSSHDIPDPPGFSRSSQDQDDLTLSRQKE</sequence>